<dbReference type="EMBL" id="CAJNOO010001579">
    <property type="protein sequence ID" value="CAF1173237.1"/>
    <property type="molecule type" value="Genomic_DNA"/>
</dbReference>
<organism evidence="2 4">
    <name type="scientific">Rotaria sordida</name>
    <dbReference type="NCBI Taxonomy" id="392033"/>
    <lineage>
        <taxon>Eukaryota</taxon>
        <taxon>Metazoa</taxon>
        <taxon>Spiralia</taxon>
        <taxon>Gnathifera</taxon>
        <taxon>Rotifera</taxon>
        <taxon>Eurotatoria</taxon>
        <taxon>Bdelloidea</taxon>
        <taxon>Philodinida</taxon>
        <taxon>Philodinidae</taxon>
        <taxon>Rotaria</taxon>
    </lineage>
</organism>
<accession>A0A814UE71</accession>
<feature type="signal peptide" evidence="1">
    <location>
        <begin position="1"/>
        <end position="22"/>
    </location>
</feature>
<feature type="chain" id="PRO_5036226099" evidence="1">
    <location>
        <begin position="23"/>
        <end position="210"/>
    </location>
</feature>
<evidence type="ECO:0000256" key="1">
    <source>
        <dbReference type="SAM" id="SignalP"/>
    </source>
</evidence>
<name>A0A814UE71_9BILA</name>
<dbReference type="OrthoDB" id="9982987at2759"/>
<evidence type="ECO:0000313" key="3">
    <source>
        <dbReference type="EMBL" id="CAF3705000.1"/>
    </source>
</evidence>
<evidence type="ECO:0000313" key="4">
    <source>
        <dbReference type="Proteomes" id="UP000663882"/>
    </source>
</evidence>
<dbReference type="Proteomes" id="UP000663882">
    <property type="component" value="Unassembled WGS sequence"/>
</dbReference>
<sequence length="210" mass="24668">MQAMMTVTVLLLTVLWIGLTMGQIPNPNQYRFTLAIDGRAQERYAIDTPAGKMSRLWYSNDADEEFGGNQDIYVRDDARSYFFDFMSKPPGCIANRGGPYNEMKYWPNLVQSFGGEQKIYDELIFDSDCDGTCLTWKTEFNETYHHFRYVNRLYVKKAEQKPIKMIMRKYDLDTEKLLSTTVTRFVNWITGKVPDYEYDYPMNLTTCYKP</sequence>
<protein>
    <submittedName>
        <fullName evidence="2">Uncharacterized protein</fullName>
    </submittedName>
</protein>
<dbReference type="EMBL" id="CAJOAX010001314">
    <property type="protein sequence ID" value="CAF3705000.1"/>
    <property type="molecule type" value="Genomic_DNA"/>
</dbReference>
<dbReference type="AlphaFoldDB" id="A0A814UE71"/>
<gene>
    <name evidence="3" type="ORF">OTI717_LOCUS12793</name>
    <name evidence="2" type="ORF">RFH988_LOCUS23092</name>
</gene>
<dbReference type="Proteomes" id="UP000663823">
    <property type="component" value="Unassembled WGS sequence"/>
</dbReference>
<reference evidence="2" key="1">
    <citation type="submission" date="2021-02" db="EMBL/GenBank/DDBJ databases">
        <authorList>
            <person name="Nowell W R."/>
        </authorList>
    </citation>
    <scope>NUCLEOTIDE SEQUENCE</scope>
</reference>
<comment type="caution">
    <text evidence="2">The sequence shown here is derived from an EMBL/GenBank/DDBJ whole genome shotgun (WGS) entry which is preliminary data.</text>
</comment>
<proteinExistence type="predicted"/>
<evidence type="ECO:0000313" key="2">
    <source>
        <dbReference type="EMBL" id="CAF1173237.1"/>
    </source>
</evidence>
<keyword evidence="1" id="KW-0732">Signal</keyword>